<dbReference type="EMBL" id="JYIT01000076">
    <property type="protein sequence ID" value="KJL23557.1"/>
    <property type="molecule type" value="Genomic_DNA"/>
</dbReference>
<evidence type="ECO:0000256" key="1">
    <source>
        <dbReference type="SAM" id="Phobius"/>
    </source>
</evidence>
<accession>A0A0F0KRL3</accession>
<proteinExistence type="predicted"/>
<feature type="transmembrane region" description="Helical" evidence="1">
    <location>
        <begin position="76"/>
        <end position="100"/>
    </location>
</feature>
<name>A0A0F0KRL3_9MICO</name>
<feature type="transmembrane region" description="Helical" evidence="1">
    <location>
        <begin position="45"/>
        <end position="64"/>
    </location>
</feature>
<dbReference type="AlphaFoldDB" id="A0A0F0KRL3"/>
<gene>
    <name evidence="2" type="ORF">RL72_01979</name>
</gene>
<comment type="caution">
    <text evidence="2">The sequence shown here is derived from an EMBL/GenBank/DDBJ whole genome shotgun (WGS) entry which is preliminary data.</text>
</comment>
<feature type="transmembrane region" description="Helical" evidence="1">
    <location>
        <begin position="21"/>
        <end position="39"/>
    </location>
</feature>
<keyword evidence="1" id="KW-0812">Transmembrane</keyword>
<keyword evidence="3" id="KW-1185">Reference proteome</keyword>
<protein>
    <submittedName>
        <fullName evidence="2">Uncharacterized protein</fullName>
    </submittedName>
</protein>
<dbReference type="PATRIC" id="fig|582680.7.peg.2023"/>
<dbReference type="Proteomes" id="UP000033448">
    <property type="component" value="Unassembled WGS sequence"/>
</dbReference>
<evidence type="ECO:0000313" key="2">
    <source>
        <dbReference type="EMBL" id="KJL23557.1"/>
    </source>
</evidence>
<organism evidence="2 3">
    <name type="scientific">Microbacterium azadirachtae</name>
    <dbReference type="NCBI Taxonomy" id="582680"/>
    <lineage>
        <taxon>Bacteria</taxon>
        <taxon>Bacillati</taxon>
        <taxon>Actinomycetota</taxon>
        <taxon>Actinomycetes</taxon>
        <taxon>Micrococcales</taxon>
        <taxon>Microbacteriaceae</taxon>
        <taxon>Microbacterium</taxon>
    </lineage>
</organism>
<sequence length="102" mass="10432">MSDNGRMADPVLAPRSPFVGLVVTWAAAAVVAILIGIFAPAALMMTWYAIGFGLCVLLSFTVQLSRGETRGFILRVSAGSLGALLVMGIVSAGFGIAALFGA</sequence>
<keyword evidence="1" id="KW-0472">Membrane</keyword>
<evidence type="ECO:0000313" key="3">
    <source>
        <dbReference type="Proteomes" id="UP000033448"/>
    </source>
</evidence>
<keyword evidence="1" id="KW-1133">Transmembrane helix</keyword>
<reference evidence="2 3" key="1">
    <citation type="submission" date="2015-02" db="EMBL/GenBank/DDBJ databases">
        <title>Draft genome sequences of ten Microbacterium spp. with emphasis on heavy metal contaminated environments.</title>
        <authorList>
            <person name="Corretto E."/>
        </authorList>
    </citation>
    <scope>NUCLEOTIDE SEQUENCE [LARGE SCALE GENOMIC DNA]</scope>
    <source>
        <strain evidence="2 3">DSM 23848</strain>
    </source>
</reference>